<dbReference type="PROSITE" id="PS01229">
    <property type="entry name" value="COF_2"/>
    <property type="match status" value="1"/>
</dbReference>
<dbReference type="EC" id="7.2.2.12" evidence="8"/>
<evidence type="ECO:0000313" key="16">
    <source>
        <dbReference type="Proteomes" id="UP000281192"/>
    </source>
</evidence>
<name>A0A2N5CQ51_9CAUL</name>
<keyword evidence="16" id="KW-1185">Reference proteome</keyword>
<evidence type="ECO:0000256" key="1">
    <source>
        <dbReference type="ARBA" id="ARBA00004370"/>
    </source>
</evidence>
<reference evidence="14 15" key="1">
    <citation type="submission" date="2017-12" db="EMBL/GenBank/DDBJ databases">
        <title>The genome sequence of Caulobacter flavus CGMCC1 15093.</title>
        <authorList>
            <person name="Gao J."/>
            <person name="Mao X."/>
            <person name="Sun J."/>
        </authorList>
    </citation>
    <scope>NUCLEOTIDE SEQUENCE [LARGE SCALE GENOMIC DNA]</scope>
    <source>
        <strain evidence="14 15">CGMCC1 15093</strain>
    </source>
</reference>
<dbReference type="EMBL" id="CP026100">
    <property type="protein sequence ID" value="AYV46220.1"/>
    <property type="molecule type" value="Genomic_DNA"/>
</dbReference>
<dbReference type="InterPro" id="IPR001757">
    <property type="entry name" value="P_typ_ATPase"/>
</dbReference>
<evidence type="ECO:0000256" key="6">
    <source>
        <dbReference type="ARBA" id="ARBA00022989"/>
    </source>
</evidence>
<dbReference type="InterPro" id="IPR059000">
    <property type="entry name" value="ATPase_P-type_domA"/>
</dbReference>
<dbReference type="SFLD" id="SFLDS00003">
    <property type="entry name" value="Haloacid_Dehalogenase"/>
    <property type="match status" value="1"/>
</dbReference>
<dbReference type="Gene3D" id="2.70.150.10">
    <property type="entry name" value="Calcium-transporting ATPase, cytoplasmic transduction domain A"/>
    <property type="match status" value="1"/>
</dbReference>
<organism evidence="14 15">
    <name type="scientific">Caulobacter flavus</name>
    <dbReference type="NCBI Taxonomy" id="1679497"/>
    <lineage>
        <taxon>Bacteria</taxon>
        <taxon>Pseudomonadati</taxon>
        <taxon>Pseudomonadota</taxon>
        <taxon>Alphaproteobacteria</taxon>
        <taxon>Caulobacterales</taxon>
        <taxon>Caulobacteraceae</taxon>
        <taxon>Caulobacter</taxon>
    </lineage>
</organism>
<dbReference type="GO" id="GO:0005524">
    <property type="term" value="F:ATP binding"/>
    <property type="evidence" value="ECO:0007669"/>
    <property type="project" value="UniProtKB-UniRule"/>
</dbReference>
<dbReference type="InterPro" id="IPR036412">
    <property type="entry name" value="HAD-like_sf"/>
</dbReference>
<keyword evidence="10" id="KW-0547">Nucleotide-binding</keyword>
<keyword evidence="6 10" id="KW-1133">Transmembrane helix</keyword>
<dbReference type="GO" id="GO:0016887">
    <property type="term" value="F:ATP hydrolysis activity"/>
    <property type="evidence" value="ECO:0007669"/>
    <property type="project" value="InterPro"/>
</dbReference>
<dbReference type="KEGG" id="cfh:C1707_08100"/>
<dbReference type="InterPro" id="IPR008250">
    <property type="entry name" value="ATPase_P-typ_transduc_dom_A_sf"/>
</dbReference>
<protein>
    <recommendedName>
        <fullName evidence="8">P-type Zn(2+) transporter</fullName>
        <ecNumber evidence="8">7.2.2.12</ecNumber>
    </recommendedName>
</protein>
<dbReference type="GO" id="GO:0016463">
    <property type="term" value="F:P-type zinc transporter activity"/>
    <property type="evidence" value="ECO:0007669"/>
    <property type="project" value="UniProtKB-EC"/>
</dbReference>
<dbReference type="PRINTS" id="PR00119">
    <property type="entry name" value="CATATPASE"/>
</dbReference>
<dbReference type="NCBIfam" id="TIGR01525">
    <property type="entry name" value="ATPase-IB_hvy"/>
    <property type="match status" value="1"/>
</dbReference>
<dbReference type="InterPro" id="IPR051014">
    <property type="entry name" value="Cation_Transport_ATPase_IB"/>
</dbReference>
<evidence type="ECO:0000259" key="12">
    <source>
        <dbReference type="Pfam" id="PF00122"/>
    </source>
</evidence>
<evidence type="ECO:0000313" key="15">
    <source>
        <dbReference type="Proteomes" id="UP000234483"/>
    </source>
</evidence>
<dbReference type="InterPro" id="IPR044492">
    <property type="entry name" value="P_typ_ATPase_HD_dom"/>
</dbReference>
<evidence type="ECO:0000256" key="3">
    <source>
        <dbReference type="ARBA" id="ARBA00022692"/>
    </source>
</evidence>
<dbReference type="PANTHER" id="PTHR48085">
    <property type="entry name" value="CADMIUM/ZINC-TRANSPORTING ATPASE HMA2-RELATED"/>
    <property type="match status" value="1"/>
</dbReference>
<dbReference type="AlphaFoldDB" id="A0A2N5CQ51"/>
<feature type="transmembrane region" description="Helical" evidence="10">
    <location>
        <begin position="55"/>
        <end position="74"/>
    </location>
</feature>
<evidence type="ECO:0000256" key="8">
    <source>
        <dbReference type="ARBA" id="ARBA00039097"/>
    </source>
</evidence>
<reference evidence="13 16" key="2">
    <citation type="submission" date="2018-01" db="EMBL/GenBank/DDBJ databases">
        <title>Complete genome sequence of Caulobacter flavus RHGG3.</title>
        <authorList>
            <person name="Yang E."/>
        </authorList>
    </citation>
    <scope>NUCLEOTIDE SEQUENCE [LARGE SCALE GENOMIC DNA]</scope>
    <source>
        <strain evidence="13 16">RHGG3</strain>
    </source>
</reference>
<keyword evidence="4 10" id="KW-0479">Metal-binding</keyword>
<evidence type="ECO:0000256" key="9">
    <source>
        <dbReference type="ARBA" id="ARBA00047308"/>
    </source>
</evidence>
<dbReference type="Gene3D" id="1.20.1110.10">
    <property type="entry name" value="Calcium-transporting ATPase, transmembrane domain"/>
    <property type="match status" value="1"/>
</dbReference>
<dbReference type="GO" id="GO:0046872">
    <property type="term" value="F:metal ion binding"/>
    <property type="evidence" value="ECO:0007669"/>
    <property type="project" value="UniProtKB-KW"/>
</dbReference>
<keyword evidence="5" id="KW-1278">Translocase</keyword>
<feature type="transmembrane region" description="Helical" evidence="10">
    <location>
        <begin position="276"/>
        <end position="295"/>
    </location>
</feature>
<dbReference type="SUPFAM" id="SSF56784">
    <property type="entry name" value="HAD-like"/>
    <property type="match status" value="1"/>
</dbReference>
<evidence type="ECO:0000256" key="10">
    <source>
        <dbReference type="RuleBase" id="RU362081"/>
    </source>
</evidence>
<evidence type="ECO:0000256" key="2">
    <source>
        <dbReference type="ARBA" id="ARBA00006024"/>
    </source>
</evidence>
<dbReference type="InterPro" id="IPR023298">
    <property type="entry name" value="ATPase_P-typ_TM_dom_sf"/>
</dbReference>
<evidence type="ECO:0000256" key="5">
    <source>
        <dbReference type="ARBA" id="ARBA00022967"/>
    </source>
</evidence>
<dbReference type="Pfam" id="PF00122">
    <property type="entry name" value="E1-E2_ATPase"/>
    <property type="match status" value="1"/>
</dbReference>
<feature type="domain" description="P-type ATPase A" evidence="12">
    <location>
        <begin position="141"/>
        <end position="256"/>
    </location>
</feature>
<dbReference type="RefSeq" id="WP_101714327.1">
    <property type="nucleotide sequence ID" value="NZ_CP026100.1"/>
</dbReference>
<dbReference type="NCBIfam" id="TIGR01494">
    <property type="entry name" value="ATPase_P-type"/>
    <property type="match status" value="2"/>
</dbReference>
<dbReference type="GO" id="GO:0005886">
    <property type="term" value="C:plasma membrane"/>
    <property type="evidence" value="ECO:0007669"/>
    <property type="project" value="UniProtKB-SubCell"/>
</dbReference>
<dbReference type="OrthoDB" id="9813266at2"/>
<dbReference type="Gene3D" id="3.40.50.1000">
    <property type="entry name" value="HAD superfamily/HAD-like"/>
    <property type="match status" value="1"/>
</dbReference>
<dbReference type="Gene3D" id="3.40.1110.10">
    <property type="entry name" value="Calcium-transporting ATPase, cytoplasmic domain N"/>
    <property type="match status" value="1"/>
</dbReference>
<keyword evidence="10" id="KW-0067">ATP-binding</keyword>
<gene>
    <name evidence="13" type="ORF">C1707_08100</name>
    <name evidence="14" type="ORF">CFHF_17765</name>
</gene>
<dbReference type="InterPro" id="IPR023299">
    <property type="entry name" value="ATPase_P-typ_cyto_dom_N"/>
</dbReference>
<comment type="catalytic activity">
    <reaction evidence="9">
        <text>Zn(2+)(in) + ATP + H2O = Zn(2+)(out) + ADP + phosphate + H(+)</text>
        <dbReference type="Rhea" id="RHEA:20621"/>
        <dbReference type="ChEBI" id="CHEBI:15377"/>
        <dbReference type="ChEBI" id="CHEBI:15378"/>
        <dbReference type="ChEBI" id="CHEBI:29105"/>
        <dbReference type="ChEBI" id="CHEBI:30616"/>
        <dbReference type="ChEBI" id="CHEBI:43474"/>
        <dbReference type="ChEBI" id="CHEBI:456216"/>
        <dbReference type="EC" id="7.2.2.12"/>
    </reaction>
</comment>
<keyword evidence="3 10" id="KW-0812">Transmembrane</keyword>
<dbReference type="SUPFAM" id="SSF81653">
    <property type="entry name" value="Calcium ATPase, transduction domain A"/>
    <property type="match status" value="1"/>
</dbReference>
<evidence type="ECO:0000313" key="14">
    <source>
        <dbReference type="EMBL" id="PLR09940.1"/>
    </source>
</evidence>
<comment type="subcellular location">
    <subcellularLocation>
        <location evidence="10">Cell membrane</location>
    </subcellularLocation>
    <subcellularLocation>
        <location evidence="1">Membrane</location>
    </subcellularLocation>
</comment>
<keyword evidence="7 10" id="KW-0472">Membrane</keyword>
<dbReference type="SFLD" id="SFLDF00027">
    <property type="entry name" value="p-type_atpase"/>
    <property type="match status" value="1"/>
</dbReference>
<dbReference type="InterPro" id="IPR023214">
    <property type="entry name" value="HAD_sf"/>
</dbReference>
<accession>A0A2N5CQ51</accession>
<evidence type="ECO:0000256" key="4">
    <source>
        <dbReference type="ARBA" id="ARBA00022723"/>
    </source>
</evidence>
<dbReference type="PANTHER" id="PTHR48085:SF5">
    <property type="entry name" value="CADMIUM_ZINC-TRANSPORTING ATPASE HMA4-RELATED"/>
    <property type="match status" value="1"/>
</dbReference>
<keyword evidence="10" id="KW-1003">Cell membrane</keyword>
<dbReference type="SUPFAM" id="SSF81665">
    <property type="entry name" value="Calcium ATPase, transmembrane domain M"/>
    <property type="match status" value="1"/>
</dbReference>
<feature type="region of interest" description="Disordered" evidence="11">
    <location>
        <begin position="1"/>
        <end position="21"/>
    </location>
</feature>
<feature type="transmembrane region" description="Helical" evidence="10">
    <location>
        <begin position="307"/>
        <end position="331"/>
    </location>
</feature>
<evidence type="ECO:0000313" key="13">
    <source>
        <dbReference type="EMBL" id="AYV46220.1"/>
    </source>
</evidence>
<dbReference type="InterPro" id="IPR018303">
    <property type="entry name" value="ATPase_P-typ_P_site"/>
</dbReference>
<evidence type="ECO:0000256" key="11">
    <source>
        <dbReference type="SAM" id="MobiDB-lite"/>
    </source>
</evidence>
<dbReference type="CDD" id="cd07551">
    <property type="entry name" value="P-type_ATPase_HM_ZosA_PfeT-like"/>
    <property type="match status" value="1"/>
</dbReference>
<dbReference type="InterPro" id="IPR027256">
    <property type="entry name" value="P-typ_ATPase_IB"/>
</dbReference>
<dbReference type="Proteomes" id="UP000281192">
    <property type="component" value="Chromosome"/>
</dbReference>
<dbReference type="PROSITE" id="PS00154">
    <property type="entry name" value="ATPASE_E1_E2"/>
    <property type="match status" value="1"/>
</dbReference>
<feature type="transmembrane region" description="Helical" evidence="10">
    <location>
        <begin position="30"/>
        <end position="48"/>
    </location>
</feature>
<dbReference type="Proteomes" id="UP000234483">
    <property type="component" value="Unassembled WGS sequence"/>
</dbReference>
<proteinExistence type="inferred from homology"/>
<feature type="transmembrane region" description="Helical" evidence="10">
    <location>
        <begin position="616"/>
        <end position="638"/>
    </location>
</feature>
<dbReference type="Pfam" id="PF00702">
    <property type="entry name" value="Hydrolase"/>
    <property type="match status" value="1"/>
</dbReference>
<sequence length="673" mass="70039">MGANHSHESRAKSGASEPHEDHGGLLGGNIELIASLLCGAILAMGFAIEKLASGAPAMLPLIAYLAAYALGGFFTLREAIEKLRARKFEIDTLMLVAAIGAACLGEWAEGALLLFLFSLGHALEHYAMGKARKAIEALAALAPTIARVRQGDDLIETPVEEVVIGDVVVVRPNERLPADGFVIKGVSAVDQAPITGESVPVDKSPVADAALARTRPNAVEAASKVFAGTINGEGVLEVEVTRLSTESALARVVKMVSEAETQKSPTQRFTDRFERVFVPLVLITAGLLLLAGFVIDEPFSKTFYRAMAVLVAASPCALAIATPSAVLSGVARAARGGVLIKGGAPLENLGSLRAIAFDKTGTLTEGRPRITDVVTTGEASEDELLRVAVAVEQLSDHPLAAAIARDGRERLGGAAVPEADDLRSLTGRGVTARLNGQEIWIGKAEMFGVDGLIPLQPGTAGAIARLRDQGRTTMVVRRGEEDLGVIGLLDTPRPAAKRALAALRGLGVQRMIMISGDHQKVADAIAAEVGLDEAWGDLMPEDKVKAIKKLSAEDRVAMVGDGVNDAPAMASATVGVAMGAAGSDVALEAADVALMADDLARFPFVMGLSRRTRGIILQNMVVSLGVVLVLVPATVLGLGIGPAVAVHEGSTLIVVINALRLLAYREKPLPGGD</sequence>
<dbReference type="SFLD" id="SFLDG00002">
    <property type="entry name" value="C1.7:_P-type_atpase_like"/>
    <property type="match status" value="1"/>
</dbReference>
<dbReference type="EMBL" id="PJRQ01000039">
    <property type="protein sequence ID" value="PLR09940.1"/>
    <property type="molecule type" value="Genomic_DNA"/>
</dbReference>
<evidence type="ECO:0000256" key="7">
    <source>
        <dbReference type="ARBA" id="ARBA00023136"/>
    </source>
</evidence>
<comment type="similarity">
    <text evidence="2 10">Belongs to the cation transport ATPase (P-type) (TC 3.A.3) family. Type IB subfamily.</text>
</comment>